<gene>
    <name evidence="1" type="ORF">PSYMO_27259</name>
</gene>
<organism evidence="1 2">
    <name type="scientific">Pseudomonas amygdali pv. mori str. 301020</name>
    <dbReference type="NCBI Taxonomy" id="629261"/>
    <lineage>
        <taxon>Bacteria</taxon>
        <taxon>Pseudomonadati</taxon>
        <taxon>Pseudomonadota</taxon>
        <taxon>Gammaproteobacteria</taxon>
        <taxon>Pseudomonadales</taxon>
        <taxon>Pseudomonadaceae</taxon>
        <taxon>Pseudomonas</taxon>
        <taxon>Pseudomonas amygdali</taxon>
    </lineage>
</organism>
<name>A0A656GH56_PSEA0</name>
<protein>
    <submittedName>
        <fullName evidence="1">Uncharacterized protein</fullName>
    </submittedName>
</protein>
<accession>A0A656GH56</accession>
<evidence type="ECO:0000313" key="2">
    <source>
        <dbReference type="Proteomes" id="UP000003465"/>
    </source>
</evidence>
<reference evidence="1 2" key="1">
    <citation type="journal article" date="2011" name="PLoS Pathog.">
        <title>Dynamic evolution of pathogenicity revealed by sequencing and comparative genomics of 19 Pseudomonas syringae isolates.</title>
        <authorList>
            <person name="Baltrus D.A."/>
            <person name="Nishimura M.T."/>
            <person name="Romanchuk A."/>
            <person name="Chang J.H."/>
            <person name="Mukhtar M.S."/>
            <person name="Cherkis K."/>
            <person name="Roach J."/>
            <person name="Grant S.R."/>
            <person name="Jones C.D."/>
            <person name="Dangl J.L."/>
        </authorList>
    </citation>
    <scope>NUCLEOTIDE SEQUENCE [LARGE SCALE GENOMIC DNA]</scope>
    <source>
        <strain evidence="1 2">301020</strain>
    </source>
</reference>
<sequence>MPDVIDQAVAFLRAYYAEQGIVIRSAHAHAAVANYLGFNSKIALKSDHDFDPNDQNLIAYRKTTLELLHQHIPKMKLTPLQSLDVAELGLFIRAGLMPPCQACAVRAPTVRHFVGDADHPHGWLCHQCSDGFDINFTFKWLEHAPAFPERVAHVKISVTPPRNLPEETLQRMVFVLPEFFETPSDGYESEPMRVDSAYFNRVTAVAQVVDRRNSQSHVRSYHLVQNAWLGTVFHYRGTVDRQQYEAKIKAKIRENIIGTVVRYLAGSLPDSRLLSKETHRNYVDSLPAHIPEI</sequence>
<dbReference type="EMBL" id="AEAG01001072">
    <property type="protein sequence ID" value="EGH24954.1"/>
    <property type="molecule type" value="Genomic_DNA"/>
</dbReference>
<dbReference type="Proteomes" id="UP000003465">
    <property type="component" value="Unassembled WGS sequence"/>
</dbReference>
<proteinExistence type="predicted"/>
<evidence type="ECO:0000313" key="1">
    <source>
        <dbReference type="EMBL" id="EGH24954.1"/>
    </source>
</evidence>
<comment type="caution">
    <text evidence="1">The sequence shown here is derived from an EMBL/GenBank/DDBJ whole genome shotgun (WGS) entry which is preliminary data.</text>
</comment>
<dbReference type="AlphaFoldDB" id="A0A656GH56"/>